<gene>
    <name evidence="1" type="ORF">CLLU_04410</name>
</gene>
<organism evidence="1 2">
    <name type="scientific">Clostridium luticellarii</name>
    <dbReference type="NCBI Taxonomy" id="1691940"/>
    <lineage>
        <taxon>Bacteria</taxon>
        <taxon>Bacillati</taxon>
        <taxon>Bacillota</taxon>
        <taxon>Clostridia</taxon>
        <taxon>Eubacteriales</taxon>
        <taxon>Clostridiaceae</taxon>
        <taxon>Clostridium</taxon>
    </lineage>
</organism>
<reference evidence="1 2" key="1">
    <citation type="submission" date="2018-03" db="EMBL/GenBank/DDBJ databases">
        <title>Genome sequence of Clostridium luticellarii DSM 29923.</title>
        <authorList>
            <person name="Poehlein A."/>
            <person name="Daniel R."/>
        </authorList>
    </citation>
    <scope>NUCLEOTIDE SEQUENCE [LARGE SCALE GENOMIC DNA]</scope>
    <source>
        <strain evidence="1 2">DSM 29923</strain>
    </source>
</reference>
<comment type="caution">
    <text evidence="1">The sequence shown here is derived from an EMBL/GenBank/DDBJ whole genome shotgun (WGS) entry which is preliminary data.</text>
</comment>
<accession>A0A2T0BRY4</accession>
<protein>
    <submittedName>
        <fullName evidence="1">Uncharacterized protein</fullName>
    </submittedName>
</protein>
<keyword evidence="2" id="KW-1185">Reference proteome</keyword>
<name>A0A2T0BRY4_9CLOT</name>
<dbReference type="EMBL" id="PVXP01000003">
    <property type="protein sequence ID" value="PRR86640.1"/>
    <property type="molecule type" value="Genomic_DNA"/>
</dbReference>
<evidence type="ECO:0000313" key="2">
    <source>
        <dbReference type="Proteomes" id="UP000237798"/>
    </source>
</evidence>
<dbReference type="AlphaFoldDB" id="A0A2T0BRY4"/>
<proteinExistence type="predicted"/>
<evidence type="ECO:0000313" key="1">
    <source>
        <dbReference type="EMBL" id="PRR86640.1"/>
    </source>
</evidence>
<dbReference type="Proteomes" id="UP000237798">
    <property type="component" value="Unassembled WGS sequence"/>
</dbReference>
<dbReference type="RefSeq" id="WP_106007941.1">
    <property type="nucleotide sequence ID" value="NZ_JALCPJ010000001.1"/>
</dbReference>
<sequence length="71" mass="8112">MTMKEKCVLHRKCKNFNTSKCNNYCYPYVFIVNSLVISSGFKLKIGNTIFTILDINVNSNFIELEGVKNGL</sequence>